<gene>
    <name evidence="1" type="ORF">BpHYR1_053285</name>
</gene>
<proteinExistence type="predicted"/>
<name>A0A3M7RIS1_BRAPC</name>
<organism evidence="1 2">
    <name type="scientific">Brachionus plicatilis</name>
    <name type="common">Marine rotifer</name>
    <name type="synonym">Brachionus muelleri</name>
    <dbReference type="NCBI Taxonomy" id="10195"/>
    <lineage>
        <taxon>Eukaryota</taxon>
        <taxon>Metazoa</taxon>
        <taxon>Spiralia</taxon>
        <taxon>Gnathifera</taxon>
        <taxon>Rotifera</taxon>
        <taxon>Eurotatoria</taxon>
        <taxon>Monogononta</taxon>
        <taxon>Pseudotrocha</taxon>
        <taxon>Ploima</taxon>
        <taxon>Brachionidae</taxon>
        <taxon>Brachionus</taxon>
    </lineage>
</organism>
<evidence type="ECO:0000313" key="1">
    <source>
        <dbReference type="EMBL" id="RNA23389.1"/>
    </source>
</evidence>
<keyword evidence="2" id="KW-1185">Reference proteome</keyword>
<reference evidence="1 2" key="1">
    <citation type="journal article" date="2018" name="Sci. Rep.">
        <title>Genomic signatures of local adaptation to the degree of environmental predictability in rotifers.</title>
        <authorList>
            <person name="Franch-Gras L."/>
            <person name="Hahn C."/>
            <person name="Garcia-Roger E.M."/>
            <person name="Carmona M.J."/>
            <person name="Serra M."/>
            <person name="Gomez A."/>
        </authorList>
    </citation>
    <scope>NUCLEOTIDE SEQUENCE [LARGE SCALE GENOMIC DNA]</scope>
    <source>
        <strain evidence="1">HYR1</strain>
    </source>
</reference>
<evidence type="ECO:0000313" key="2">
    <source>
        <dbReference type="Proteomes" id="UP000276133"/>
    </source>
</evidence>
<dbReference type="AlphaFoldDB" id="A0A3M7RIS1"/>
<comment type="caution">
    <text evidence="1">The sequence shown here is derived from an EMBL/GenBank/DDBJ whole genome shotgun (WGS) entry which is preliminary data.</text>
</comment>
<sequence>MVLQAEKYRAVPVALLNMQKSPVWGFVPDAWHHQMIYACDSNFIYLTNPLESKSVESIMNELTSESILLVRSNDVVKRFVANKVNLIDLLVLKNYSNEEKKRWYDMNVLGQVLNVLREHKVYCENLSYNFLKQNDYQESLNQASFIDISPFDISDVRNENNMVSIKNQNQTNTNQNSTSNWSHMTHISIPAAYKAGITLFAHRNSELFNEILSEMELPNRK</sequence>
<accession>A0A3M7RIS1</accession>
<protein>
    <submittedName>
        <fullName evidence="1">Dentin sialophospho-like isoform X3</fullName>
    </submittedName>
</protein>
<dbReference type="OrthoDB" id="10064600at2759"/>
<dbReference type="EMBL" id="REGN01003294">
    <property type="protein sequence ID" value="RNA23389.1"/>
    <property type="molecule type" value="Genomic_DNA"/>
</dbReference>
<dbReference type="Proteomes" id="UP000276133">
    <property type="component" value="Unassembled WGS sequence"/>
</dbReference>